<sequence length="213" mass="24540">MSLNYRKLFSSDLDQIDNHLVVHLFLKEPLGVAFGLADEKLYRPWIRKLTQPHIEKLQISWGCFEGDKLVGLILNNIQHKDTNKNIVSIGDALKHESLDHPLHKVDTFIVHNLYKGVDIFGDLDRLIHHYLLSVAGNYGRRGIGKKLIELSLQEASDKGIKECFAETTGKYSGKIFEQLGFMKIRMIKYKDFEETRSIDLGVHDEAIVWRKIL</sequence>
<dbReference type="PROSITE" id="PS51186">
    <property type="entry name" value="GNAT"/>
    <property type="match status" value="1"/>
</dbReference>
<dbReference type="InterPro" id="IPR016181">
    <property type="entry name" value="Acyl_CoA_acyltransferase"/>
</dbReference>
<dbReference type="GO" id="GO:0008080">
    <property type="term" value="F:N-acetyltransferase activity"/>
    <property type="evidence" value="ECO:0007669"/>
    <property type="project" value="TreeGrafter"/>
</dbReference>
<evidence type="ECO:0000313" key="2">
    <source>
        <dbReference type="EMBL" id="CDW25464.1"/>
    </source>
</evidence>
<dbReference type="InterPro" id="IPR000182">
    <property type="entry name" value="GNAT_dom"/>
</dbReference>
<proteinExistence type="predicted"/>
<dbReference type="EMBL" id="HACA01008103">
    <property type="protein sequence ID" value="CDW25464.1"/>
    <property type="molecule type" value="Transcribed_RNA"/>
</dbReference>
<dbReference type="PANTHER" id="PTHR20905:SF1">
    <property type="entry name" value="AT07410P-RELATED"/>
    <property type="match status" value="1"/>
</dbReference>
<name>A0A0K2THQ7_LEPSM</name>
<dbReference type="PANTHER" id="PTHR20905">
    <property type="entry name" value="N-ACETYLTRANSFERASE-RELATED"/>
    <property type="match status" value="1"/>
</dbReference>
<evidence type="ECO:0000259" key="1">
    <source>
        <dbReference type="PROSITE" id="PS51186"/>
    </source>
</evidence>
<accession>A0A0K2THQ7</accession>
<reference evidence="2" key="1">
    <citation type="submission" date="2014-05" db="EMBL/GenBank/DDBJ databases">
        <authorList>
            <person name="Chronopoulou M."/>
        </authorList>
    </citation>
    <scope>NUCLEOTIDE SEQUENCE</scope>
    <source>
        <tissue evidence="2">Whole organism</tissue>
    </source>
</reference>
<organism evidence="2">
    <name type="scientific">Lepeophtheirus salmonis</name>
    <name type="common">Salmon louse</name>
    <name type="synonym">Caligus salmonis</name>
    <dbReference type="NCBI Taxonomy" id="72036"/>
    <lineage>
        <taxon>Eukaryota</taxon>
        <taxon>Metazoa</taxon>
        <taxon>Ecdysozoa</taxon>
        <taxon>Arthropoda</taxon>
        <taxon>Crustacea</taxon>
        <taxon>Multicrustacea</taxon>
        <taxon>Hexanauplia</taxon>
        <taxon>Copepoda</taxon>
        <taxon>Siphonostomatoida</taxon>
        <taxon>Caligidae</taxon>
        <taxon>Lepeophtheirus</taxon>
    </lineage>
</organism>
<feature type="domain" description="N-acetyltransferase" evidence="1">
    <location>
        <begin position="3"/>
        <end position="199"/>
    </location>
</feature>
<dbReference type="OrthoDB" id="2115692at2759"/>
<dbReference type="Pfam" id="PF13673">
    <property type="entry name" value="Acetyltransf_10"/>
    <property type="match status" value="1"/>
</dbReference>
<dbReference type="Gene3D" id="3.40.630.30">
    <property type="match status" value="1"/>
</dbReference>
<protein>
    <recommendedName>
        <fullName evidence="1">N-acetyltransferase domain-containing protein</fullName>
    </recommendedName>
</protein>
<dbReference type="CDD" id="cd04301">
    <property type="entry name" value="NAT_SF"/>
    <property type="match status" value="1"/>
</dbReference>
<dbReference type="SUPFAM" id="SSF55729">
    <property type="entry name" value="Acyl-CoA N-acyltransferases (Nat)"/>
    <property type="match status" value="1"/>
</dbReference>
<dbReference type="AlphaFoldDB" id="A0A0K2THQ7"/>